<dbReference type="Proteomes" id="UP000184172">
    <property type="component" value="Unassembled WGS sequence"/>
</dbReference>
<proteinExistence type="predicted"/>
<sequence>MKDTIQKIIQTAIPKECVFDAHSIINFLIKYHPDIYLSSYKQNWTTAYYHSEISKLIATYETDLLKRIGESWSQHINGEFSKNKCWIKL</sequence>
<keyword evidence="2" id="KW-1185">Reference proteome</keyword>
<dbReference type="EMBL" id="FQYV01000025">
    <property type="protein sequence ID" value="SHJ78025.1"/>
    <property type="molecule type" value="Genomic_DNA"/>
</dbReference>
<gene>
    <name evidence="1" type="ORF">SAMN04487908_12542</name>
</gene>
<reference evidence="2" key="1">
    <citation type="submission" date="2016-11" db="EMBL/GenBank/DDBJ databases">
        <authorList>
            <person name="Varghese N."/>
            <person name="Submissions S."/>
        </authorList>
    </citation>
    <scope>NUCLEOTIDE SEQUENCE [LARGE SCALE GENOMIC DNA]</scope>
    <source>
        <strain evidence="2">DSM 26349</strain>
    </source>
</reference>
<dbReference type="OrthoDB" id="1494623at2"/>
<evidence type="ECO:0000313" key="1">
    <source>
        <dbReference type="EMBL" id="SHJ78025.1"/>
    </source>
</evidence>
<protein>
    <submittedName>
        <fullName evidence="1">Uncharacterized protein</fullName>
    </submittedName>
</protein>
<accession>A0A1M6M3L9</accession>
<dbReference type="STRING" id="797419.SAMN05216556_12418"/>
<evidence type="ECO:0000313" key="2">
    <source>
        <dbReference type="Proteomes" id="UP000184172"/>
    </source>
</evidence>
<organism evidence="1 2">
    <name type="scientific">Aequorivita viscosa</name>
    <dbReference type="NCBI Taxonomy" id="797419"/>
    <lineage>
        <taxon>Bacteria</taxon>
        <taxon>Pseudomonadati</taxon>
        <taxon>Bacteroidota</taxon>
        <taxon>Flavobacteriia</taxon>
        <taxon>Flavobacteriales</taxon>
        <taxon>Flavobacteriaceae</taxon>
        <taxon>Aequorivita</taxon>
    </lineage>
</organism>
<name>A0A1M6M3L9_9FLAO</name>
<dbReference type="RefSeq" id="WP_073220678.1">
    <property type="nucleotide sequence ID" value="NZ_FNNS01000024.1"/>
</dbReference>
<dbReference type="AlphaFoldDB" id="A0A1M6M3L9"/>